<dbReference type="InterPro" id="IPR054722">
    <property type="entry name" value="PolX-like_BBD"/>
</dbReference>
<feature type="domain" description="Retrovirus-related Pol polyprotein from transposon TNT 1-94-like beta-barrel" evidence="1">
    <location>
        <begin position="16"/>
        <end position="91"/>
    </location>
</feature>
<reference evidence="2" key="1">
    <citation type="journal article" date="2011" name="PLoS Biol.">
        <title>Gene gain and loss during evolution of obligate parasitism in the white rust pathogen of Arabidopsis thaliana.</title>
        <authorList>
            <person name="Kemen E."/>
            <person name="Gardiner A."/>
            <person name="Schultz-Larsen T."/>
            <person name="Kemen A.C."/>
            <person name="Balmuth A.L."/>
            <person name="Robert-Seilaniantz A."/>
            <person name="Bailey K."/>
            <person name="Holub E."/>
            <person name="Studholme D.J."/>
            <person name="Maclean D."/>
            <person name="Jones J.D."/>
        </authorList>
    </citation>
    <scope>NUCLEOTIDE SEQUENCE</scope>
</reference>
<accession>F0W8N2</accession>
<dbReference type="EMBL" id="FR824081">
    <property type="protein sequence ID" value="CCA17489.1"/>
    <property type="molecule type" value="Genomic_DNA"/>
</dbReference>
<dbReference type="AlphaFoldDB" id="F0W8N2"/>
<evidence type="ECO:0000259" key="1">
    <source>
        <dbReference type="Pfam" id="PF22936"/>
    </source>
</evidence>
<dbReference type="HOGENOM" id="CLU_2065826_0_0_1"/>
<reference evidence="2" key="2">
    <citation type="submission" date="2011-02" db="EMBL/GenBank/DDBJ databases">
        <authorList>
            <person name="MacLean D."/>
        </authorList>
    </citation>
    <scope>NUCLEOTIDE SEQUENCE</scope>
</reference>
<sequence length="123" mass="13794">MKEVAFTVHDGGKQGWLLDSGASSHMTPTKEDFVEDRELKDPVEFRVADGAKLEAIVFRCKDGTMVIVQEVLHIPVLDRRILSVPKIAQHGLNMRFGVRYCGIYRGNDLIISAKVKEVFIHSA</sequence>
<dbReference type="Pfam" id="PF22936">
    <property type="entry name" value="Pol_BBD"/>
    <property type="match status" value="1"/>
</dbReference>
<proteinExistence type="predicted"/>
<organism evidence="2">
    <name type="scientific">Albugo laibachii Nc14</name>
    <dbReference type="NCBI Taxonomy" id="890382"/>
    <lineage>
        <taxon>Eukaryota</taxon>
        <taxon>Sar</taxon>
        <taxon>Stramenopiles</taxon>
        <taxon>Oomycota</taxon>
        <taxon>Peronosporomycetes</taxon>
        <taxon>Albuginales</taxon>
        <taxon>Albuginaceae</taxon>
        <taxon>Albugo</taxon>
    </lineage>
</organism>
<name>F0W8N2_9STRA</name>
<gene>
    <name evidence="2" type="primary">AlNc14C36G3158</name>
    <name evidence="2" type="ORF">ALNC14_036320</name>
</gene>
<evidence type="ECO:0000313" key="2">
    <source>
        <dbReference type="EMBL" id="CCA17489.1"/>
    </source>
</evidence>
<protein>
    <submittedName>
        <fullName evidence="2">Putative polyprotein</fullName>
    </submittedName>
</protein>